<dbReference type="AlphaFoldDB" id="A0A2S5SZI6"/>
<organism evidence="2 3">
    <name type="scientific">Caldimonas caldifontis</name>
    <dbReference type="NCBI Taxonomy" id="1452508"/>
    <lineage>
        <taxon>Bacteria</taxon>
        <taxon>Pseudomonadati</taxon>
        <taxon>Pseudomonadota</taxon>
        <taxon>Betaproteobacteria</taxon>
        <taxon>Burkholderiales</taxon>
        <taxon>Sphaerotilaceae</taxon>
        <taxon>Caldimonas</taxon>
    </lineage>
</organism>
<name>A0A2S5SZI6_9BURK</name>
<dbReference type="RefSeq" id="WP_104300182.1">
    <property type="nucleotide sequence ID" value="NZ_PSNX01000001.1"/>
</dbReference>
<sequence>MATVYRKTEKGQAEIATRQNQLAMKLRSALIMVDGKRTDEELLRMIPGDAHDLLQSLLDQGFIEVIAVTANRPAPAASRAPDSVPPVESTLTGGPTGPEYTSLRQQAARFVSEQLGPMGDDLAVRLEKAKSWAEIKPILNMAQRVLQDNRGPTTAEAFRLRFLDPY</sequence>
<evidence type="ECO:0000313" key="2">
    <source>
        <dbReference type="EMBL" id="PPE68130.1"/>
    </source>
</evidence>
<accession>A0A2S5SZI6</accession>
<proteinExistence type="predicted"/>
<protein>
    <submittedName>
        <fullName evidence="2">Uncharacterized protein</fullName>
    </submittedName>
</protein>
<feature type="compositionally biased region" description="Low complexity" evidence="1">
    <location>
        <begin position="75"/>
        <end position="87"/>
    </location>
</feature>
<feature type="region of interest" description="Disordered" evidence="1">
    <location>
        <begin position="75"/>
        <end position="98"/>
    </location>
</feature>
<reference evidence="2 3" key="1">
    <citation type="submission" date="2018-02" db="EMBL/GenBank/DDBJ databases">
        <title>Reclassifiation of [Polyangium] brachysporum DSM 7029 as Guopingzhaonella breviflexa gen. nov., sp. nov., a member of the family Comamonadaceae.</title>
        <authorList>
            <person name="Tang B."/>
        </authorList>
    </citation>
    <scope>NUCLEOTIDE SEQUENCE [LARGE SCALE GENOMIC DNA]</scope>
    <source>
        <strain evidence="2 3">BCRC 80649</strain>
    </source>
</reference>
<evidence type="ECO:0000313" key="3">
    <source>
        <dbReference type="Proteomes" id="UP000238605"/>
    </source>
</evidence>
<comment type="caution">
    <text evidence="2">The sequence shown here is derived from an EMBL/GenBank/DDBJ whole genome shotgun (WGS) entry which is preliminary data.</text>
</comment>
<evidence type="ECO:0000256" key="1">
    <source>
        <dbReference type="SAM" id="MobiDB-lite"/>
    </source>
</evidence>
<keyword evidence="3" id="KW-1185">Reference proteome</keyword>
<dbReference type="OrthoDB" id="8588059at2"/>
<dbReference type="Proteomes" id="UP000238605">
    <property type="component" value="Unassembled WGS sequence"/>
</dbReference>
<dbReference type="EMBL" id="PSNX01000001">
    <property type="protein sequence ID" value="PPE68130.1"/>
    <property type="molecule type" value="Genomic_DNA"/>
</dbReference>
<gene>
    <name evidence="2" type="ORF">C1704_01260</name>
</gene>